<dbReference type="InterPro" id="IPR044894">
    <property type="entry name" value="TubC_N_sf"/>
</dbReference>
<dbReference type="GO" id="GO:0008610">
    <property type="term" value="P:lipid biosynthetic process"/>
    <property type="evidence" value="ECO:0007669"/>
    <property type="project" value="UniProtKB-ARBA"/>
</dbReference>
<dbReference type="Pfam" id="PF18563">
    <property type="entry name" value="TubC_N"/>
    <property type="match status" value="1"/>
</dbReference>
<evidence type="ECO:0000259" key="1">
    <source>
        <dbReference type="Pfam" id="PF00668"/>
    </source>
</evidence>
<dbReference type="GO" id="GO:0031177">
    <property type="term" value="F:phosphopantetheine binding"/>
    <property type="evidence" value="ECO:0007669"/>
    <property type="project" value="TreeGrafter"/>
</dbReference>
<dbReference type="OrthoDB" id="3802848at2"/>
<comment type="caution">
    <text evidence="3">The sequence shown here is derived from an EMBL/GenBank/DDBJ whole genome shotgun (WGS) entry which is preliminary data.</text>
</comment>
<dbReference type="Pfam" id="PF00668">
    <property type="entry name" value="Condensation"/>
    <property type="match status" value="1"/>
</dbReference>
<dbReference type="AlphaFoldDB" id="A0A562VAT1"/>
<evidence type="ECO:0000313" key="3">
    <source>
        <dbReference type="EMBL" id="TWJ14974.1"/>
    </source>
</evidence>
<accession>A0A562VAT1</accession>
<feature type="domain" description="Condensation" evidence="1">
    <location>
        <begin position="63"/>
        <end position="494"/>
    </location>
</feature>
<keyword evidence="4" id="KW-1185">Reference proteome</keyword>
<name>A0A562VAT1_9ACTN</name>
<dbReference type="GO" id="GO:0009366">
    <property type="term" value="C:enterobactin synthetase complex"/>
    <property type="evidence" value="ECO:0007669"/>
    <property type="project" value="TreeGrafter"/>
</dbReference>
<dbReference type="PANTHER" id="PTHR45527:SF1">
    <property type="entry name" value="FATTY ACID SYNTHASE"/>
    <property type="match status" value="1"/>
</dbReference>
<dbReference type="GO" id="GO:0005829">
    <property type="term" value="C:cytosol"/>
    <property type="evidence" value="ECO:0007669"/>
    <property type="project" value="TreeGrafter"/>
</dbReference>
<dbReference type="Gene3D" id="3.30.559.10">
    <property type="entry name" value="Chloramphenicol acetyltransferase-like domain"/>
    <property type="match status" value="1"/>
</dbReference>
<dbReference type="InterPro" id="IPR001242">
    <property type="entry name" value="Condensation_dom"/>
</dbReference>
<dbReference type="GO" id="GO:0009239">
    <property type="term" value="P:enterobactin biosynthetic process"/>
    <property type="evidence" value="ECO:0007669"/>
    <property type="project" value="TreeGrafter"/>
</dbReference>
<evidence type="ECO:0000259" key="2">
    <source>
        <dbReference type="Pfam" id="PF18563"/>
    </source>
</evidence>
<dbReference type="GO" id="GO:0043041">
    <property type="term" value="P:amino acid activation for nonribosomal peptide biosynthetic process"/>
    <property type="evidence" value="ECO:0007669"/>
    <property type="project" value="TreeGrafter"/>
</dbReference>
<dbReference type="PANTHER" id="PTHR45527">
    <property type="entry name" value="NONRIBOSOMAL PEPTIDE SYNTHETASE"/>
    <property type="match status" value="1"/>
</dbReference>
<dbReference type="Gene3D" id="3.30.559.30">
    <property type="entry name" value="Nonribosomal peptide synthetase, condensation domain"/>
    <property type="match status" value="1"/>
</dbReference>
<feature type="domain" description="TubC N-terminal docking" evidence="2">
    <location>
        <begin position="8"/>
        <end position="53"/>
    </location>
</feature>
<dbReference type="InterPro" id="IPR041464">
    <property type="entry name" value="TubC_N"/>
</dbReference>
<dbReference type="SUPFAM" id="SSF52777">
    <property type="entry name" value="CoA-dependent acyltransferases"/>
    <property type="match status" value="2"/>
</dbReference>
<dbReference type="Gene3D" id="1.10.10.1830">
    <property type="entry name" value="Non-ribosomal peptide synthase, adenylation domain"/>
    <property type="match status" value="1"/>
</dbReference>
<dbReference type="GO" id="GO:0047527">
    <property type="term" value="F:2,3-dihydroxybenzoate-serine ligase activity"/>
    <property type="evidence" value="ECO:0007669"/>
    <property type="project" value="TreeGrafter"/>
</dbReference>
<proteinExistence type="predicted"/>
<dbReference type="EMBL" id="VLLL01000005">
    <property type="protein sequence ID" value="TWJ14974.1"/>
    <property type="molecule type" value="Genomic_DNA"/>
</dbReference>
<sequence length="496" mass="55754">MNAVHPIRRLSLDDVQVHADGDLLRYDAPESDFTDDRLAALRDDKAALLAWLRDTDPQGRVAHRAPSSHVQAEVWRKARRNRNPVVYTLAQRWHITGPFDVAAFTEAVGWWHARHAALRTRFTALPDDPDDPVIEVLEPWDAAPEFTDLTVLPEPDRTTELERLCRAAVERDLPLTEAPLWSLRLWRLEPERHVLLWRLHHAIVDGTAMARLQAELMHAYRAFRDGGTPELPDVTTDLADYARDRRRAIADGHLAEIADYWRTELDGAPLRPEFAYDRPRPERLSGEGAIHEFGVPAEVLAGLRATARHHQTTLYIVMLTAYAVMLAEFTGQSEVVLPVSYANRSDPRHADVVGMLSERVPIRVRLAEADDFADLVDQVGHRVFEAMDHQGLPLSVLLSELPPDARPRPDFPHALFTLLDGFEATPEVPGLDIESASDAPQGAARMDFYCFMTTGPSGLRGWLEYSTDVFDADTVAHWITRFTTLLTQAATGGDSR</sequence>
<organism evidence="3 4">
    <name type="scientific">Stackebrandtia albiflava</name>
    <dbReference type="NCBI Taxonomy" id="406432"/>
    <lineage>
        <taxon>Bacteria</taxon>
        <taxon>Bacillati</taxon>
        <taxon>Actinomycetota</taxon>
        <taxon>Actinomycetes</taxon>
        <taxon>Glycomycetales</taxon>
        <taxon>Glycomycetaceae</taxon>
        <taxon>Stackebrandtia</taxon>
    </lineage>
</organism>
<dbReference type="CDD" id="cd19531">
    <property type="entry name" value="LCL_NRPS-like"/>
    <property type="match status" value="1"/>
</dbReference>
<reference evidence="3 4" key="1">
    <citation type="journal article" date="2013" name="Stand. Genomic Sci.">
        <title>Genomic Encyclopedia of Type Strains, Phase I: The one thousand microbial genomes (KMG-I) project.</title>
        <authorList>
            <person name="Kyrpides N.C."/>
            <person name="Woyke T."/>
            <person name="Eisen J.A."/>
            <person name="Garrity G."/>
            <person name="Lilburn T.G."/>
            <person name="Beck B.J."/>
            <person name="Whitman W.B."/>
            <person name="Hugenholtz P."/>
            <person name="Klenk H.P."/>
        </authorList>
    </citation>
    <scope>NUCLEOTIDE SEQUENCE [LARGE SCALE GENOMIC DNA]</scope>
    <source>
        <strain evidence="3 4">DSM 45044</strain>
    </source>
</reference>
<dbReference type="RefSeq" id="WP_147132883.1">
    <property type="nucleotide sequence ID" value="NZ_BAABIJ010000001.1"/>
</dbReference>
<evidence type="ECO:0000313" key="4">
    <source>
        <dbReference type="Proteomes" id="UP000321617"/>
    </source>
</evidence>
<dbReference type="Proteomes" id="UP000321617">
    <property type="component" value="Unassembled WGS sequence"/>
</dbReference>
<protein>
    <submittedName>
        <fullName evidence="3">Condensation domain-containing protein</fullName>
    </submittedName>
</protein>
<dbReference type="InterPro" id="IPR023213">
    <property type="entry name" value="CAT-like_dom_sf"/>
</dbReference>
<gene>
    <name evidence="3" type="ORF">LX16_0669</name>
</gene>